<dbReference type="RefSeq" id="WP_251530793.1">
    <property type="nucleotide sequence ID" value="NZ_JBEGDP010000007.1"/>
</dbReference>
<evidence type="ECO:0000313" key="2">
    <source>
        <dbReference type="EMBL" id="MEQ7847347.1"/>
    </source>
</evidence>
<accession>A0ABV1NY21</accession>
<gene>
    <name evidence="2" type="ORF">V6R90_08645</name>
</gene>
<sequence length="110" mass="11619">MSSGARQRRGDAPPGRPGRRPPGSSGGPTQPSLGVSALHGTAGGVEDCPVRHCWVSGAVDVDGVTRPGMLVEWRRGAGGWEGLVVRPERRAPGVWVLVQQWVPARLLSPR</sequence>
<comment type="caution">
    <text evidence="2">The sequence shown here is derived from an EMBL/GenBank/DDBJ whole genome shotgun (WGS) entry which is preliminary data.</text>
</comment>
<feature type="region of interest" description="Disordered" evidence="1">
    <location>
        <begin position="1"/>
        <end position="41"/>
    </location>
</feature>
<organism evidence="2 3">
    <name type="scientific">Nocardioides kribbensis</name>
    <dbReference type="NCBI Taxonomy" id="305517"/>
    <lineage>
        <taxon>Bacteria</taxon>
        <taxon>Bacillati</taxon>
        <taxon>Actinomycetota</taxon>
        <taxon>Actinomycetes</taxon>
        <taxon>Propionibacteriales</taxon>
        <taxon>Nocardioidaceae</taxon>
        <taxon>Nocardioides</taxon>
    </lineage>
</organism>
<reference evidence="2 3" key="1">
    <citation type="submission" date="2024-02" db="EMBL/GenBank/DDBJ databases">
        <title>Full genome sequence of Nocardioides kribbensis.</title>
        <authorList>
            <person name="Poletto B.L."/>
            <person name="Silva G."/>
            <person name="Galante D."/>
            <person name="Campos K.R."/>
            <person name="Santos M.B.N."/>
            <person name="Sacchi C.T."/>
        </authorList>
    </citation>
    <scope>NUCLEOTIDE SEQUENCE [LARGE SCALE GENOMIC DNA]</scope>
    <source>
        <strain evidence="2 3">O4R</strain>
    </source>
</reference>
<protein>
    <submittedName>
        <fullName evidence="2">Uncharacterized protein</fullName>
    </submittedName>
</protein>
<evidence type="ECO:0000313" key="3">
    <source>
        <dbReference type="Proteomes" id="UP001482520"/>
    </source>
</evidence>
<proteinExistence type="predicted"/>
<name>A0ABV1NY21_9ACTN</name>
<feature type="compositionally biased region" description="Low complexity" evidence="1">
    <location>
        <begin position="21"/>
        <end position="31"/>
    </location>
</feature>
<keyword evidence="3" id="KW-1185">Reference proteome</keyword>
<evidence type="ECO:0000256" key="1">
    <source>
        <dbReference type="SAM" id="MobiDB-lite"/>
    </source>
</evidence>
<dbReference type="Proteomes" id="UP001482520">
    <property type="component" value="Unassembled WGS sequence"/>
</dbReference>
<dbReference type="EMBL" id="JBEGDP010000007">
    <property type="protein sequence ID" value="MEQ7847347.1"/>
    <property type="molecule type" value="Genomic_DNA"/>
</dbReference>